<evidence type="ECO:0000256" key="6">
    <source>
        <dbReference type="ARBA" id="ARBA00023136"/>
    </source>
</evidence>
<name>A0A1Y4LSA5_9FIRM</name>
<dbReference type="PANTHER" id="PTHR34582:SF6">
    <property type="entry name" value="UPF0702 TRANSMEMBRANE PROTEIN YCAP"/>
    <property type="match status" value="1"/>
</dbReference>
<evidence type="ECO:0000313" key="10">
    <source>
        <dbReference type="EMBL" id="OUP59535.1"/>
    </source>
</evidence>
<sequence length="225" mass="24853">MTVSLVRTLILYVAVICAMRLMGKRQIGELEPSDLVITILISELAAIPMQDLGVPLTAGLVPIVTLISIEIIVSFLCLKSRRLRRLVNGRAAVLIYNGKVDERKLHDLRITTDEIVEALRQNNIQTVADVKYGILEPNGQLSYVLKPSAQPVTAELLGLSPSETGAPFLVITDGKPVLGNLRRLNVSLSELEHRVKKSGAKRMEDIFLMTLDDCGNQYIQRKEGL</sequence>
<evidence type="ECO:0000256" key="1">
    <source>
        <dbReference type="ARBA" id="ARBA00004651"/>
    </source>
</evidence>
<dbReference type="RefSeq" id="WP_016148086.1">
    <property type="nucleotide sequence ID" value="NZ_CABKSA010000002.1"/>
</dbReference>
<evidence type="ECO:0000313" key="9">
    <source>
        <dbReference type="EMBL" id="OUP54617.1"/>
    </source>
</evidence>
<keyword evidence="4 7" id="KW-0812">Transmembrane</keyword>
<dbReference type="Proteomes" id="UP000195897">
    <property type="component" value="Unassembled WGS sequence"/>
</dbReference>
<feature type="transmembrane region" description="Helical" evidence="7">
    <location>
        <begin position="6"/>
        <end position="23"/>
    </location>
</feature>
<evidence type="ECO:0000313" key="12">
    <source>
        <dbReference type="Proteomes" id="UP000195897"/>
    </source>
</evidence>
<evidence type="ECO:0000256" key="4">
    <source>
        <dbReference type="ARBA" id="ARBA00022692"/>
    </source>
</evidence>
<comment type="caution">
    <text evidence="10">The sequence shown here is derived from an EMBL/GenBank/DDBJ whole genome shotgun (WGS) entry which is preliminary data.</text>
</comment>
<evidence type="ECO:0000313" key="11">
    <source>
        <dbReference type="Proteomes" id="UP000195326"/>
    </source>
</evidence>
<organism evidence="10 11">
    <name type="scientific">Butyricicoccus pullicaecorum</name>
    <dbReference type="NCBI Taxonomy" id="501571"/>
    <lineage>
        <taxon>Bacteria</taxon>
        <taxon>Bacillati</taxon>
        <taxon>Bacillota</taxon>
        <taxon>Clostridia</taxon>
        <taxon>Eubacteriales</taxon>
        <taxon>Butyricicoccaceae</taxon>
        <taxon>Butyricicoccus</taxon>
    </lineage>
</organism>
<comment type="similarity">
    <text evidence="2">Belongs to the UPF0702 family.</text>
</comment>
<reference evidence="11 12" key="1">
    <citation type="submission" date="2017-04" db="EMBL/GenBank/DDBJ databases">
        <title>Function of individual gut microbiota members based on whole genome sequencing of pure cultures obtained from chicken caecum.</title>
        <authorList>
            <person name="Medvecky M."/>
            <person name="Cejkova D."/>
            <person name="Polansky O."/>
            <person name="Karasova D."/>
            <person name="Kubasova T."/>
            <person name="Cizek A."/>
            <person name="Rychlik I."/>
        </authorList>
    </citation>
    <scope>NUCLEOTIDE SEQUENCE [LARGE SCALE GENOMIC DNA]</scope>
    <source>
        <strain evidence="11">An179</strain>
        <strain evidence="12">An180</strain>
    </source>
</reference>
<dbReference type="STRING" id="501571.GCA_900143195_02779"/>
<evidence type="ECO:0000259" key="8">
    <source>
        <dbReference type="Pfam" id="PF04239"/>
    </source>
</evidence>
<dbReference type="PANTHER" id="PTHR34582">
    <property type="entry name" value="UPF0702 TRANSMEMBRANE PROTEIN YCAP"/>
    <property type="match status" value="1"/>
</dbReference>
<proteinExistence type="inferred from homology"/>
<feature type="domain" description="YetF C-terminal" evidence="8">
    <location>
        <begin position="79"/>
        <end position="211"/>
    </location>
</feature>
<evidence type="ECO:0000256" key="5">
    <source>
        <dbReference type="ARBA" id="ARBA00022989"/>
    </source>
</evidence>
<reference evidence="10" key="2">
    <citation type="journal article" date="2018" name="BMC Genomics">
        <title>Whole genome sequencing and function prediction of 133 gut anaerobes isolated from chicken caecum in pure cultures.</title>
        <authorList>
            <person name="Medvecky M."/>
            <person name="Cejkova D."/>
            <person name="Polansky O."/>
            <person name="Karasova D."/>
            <person name="Kubasova T."/>
            <person name="Cizek A."/>
            <person name="Rychlik I."/>
        </authorList>
    </citation>
    <scope>NUCLEOTIDE SEQUENCE</scope>
    <source>
        <strain evidence="10">An179</strain>
        <strain evidence="9">An180</strain>
    </source>
</reference>
<protein>
    <submittedName>
        <fullName evidence="10">DUF421 domain-containing protein</fullName>
    </submittedName>
</protein>
<dbReference type="InterPro" id="IPR007353">
    <property type="entry name" value="DUF421"/>
</dbReference>
<dbReference type="InterPro" id="IPR023090">
    <property type="entry name" value="UPF0702_alpha/beta_dom_sf"/>
</dbReference>
<keyword evidence="3" id="KW-1003">Cell membrane</keyword>
<dbReference type="AlphaFoldDB" id="A0A1Y4LSA5"/>
<dbReference type="EMBL" id="NFKL01000006">
    <property type="protein sequence ID" value="OUP59535.1"/>
    <property type="molecule type" value="Genomic_DNA"/>
</dbReference>
<dbReference type="Proteomes" id="UP000195326">
    <property type="component" value="Unassembled WGS sequence"/>
</dbReference>
<comment type="subcellular location">
    <subcellularLocation>
        <location evidence="1">Cell membrane</location>
        <topology evidence="1">Multi-pass membrane protein</topology>
    </subcellularLocation>
</comment>
<keyword evidence="6 7" id="KW-0472">Membrane</keyword>
<feature type="transmembrane region" description="Helical" evidence="7">
    <location>
        <begin position="59"/>
        <end position="78"/>
    </location>
</feature>
<accession>A0A1Y4LSA5</accession>
<dbReference type="GO" id="GO:0005886">
    <property type="term" value="C:plasma membrane"/>
    <property type="evidence" value="ECO:0007669"/>
    <property type="project" value="UniProtKB-SubCell"/>
</dbReference>
<keyword evidence="5 7" id="KW-1133">Transmembrane helix</keyword>
<evidence type="ECO:0000256" key="7">
    <source>
        <dbReference type="SAM" id="Phobius"/>
    </source>
</evidence>
<dbReference type="Pfam" id="PF04239">
    <property type="entry name" value="DUF421"/>
    <property type="match status" value="1"/>
</dbReference>
<dbReference type="Gene3D" id="3.30.240.20">
    <property type="entry name" value="bsu07140 like domains"/>
    <property type="match status" value="2"/>
</dbReference>
<dbReference type="EMBL" id="NFKK01000001">
    <property type="protein sequence ID" value="OUP54617.1"/>
    <property type="molecule type" value="Genomic_DNA"/>
</dbReference>
<gene>
    <name evidence="10" type="ORF">B5F15_05650</name>
    <name evidence="9" type="ORF">B5F17_01555</name>
</gene>
<evidence type="ECO:0000256" key="2">
    <source>
        <dbReference type="ARBA" id="ARBA00006448"/>
    </source>
</evidence>
<evidence type="ECO:0000256" key="3">
    <source>
        <dbReference type="ARBA" id="ARBA00022475"/>
    </source>
</evidence>